<dbReference type="PANTHER" id="PTHR31293">
    <property type="entry name" value="RNI-LIKE SUPERFAMILY PROTEIN"/>
    <property type="match status" value="1"/>
</dbReference>
<dbReference type="InterPro" id="IPR053781">
    <property type="entry name" value="F-box_AtFBL13-like"/>
</dbReference>
<dbReference type="CDD" id="cd22160">
    <property type="entry name" value="F-box_AtFBL13-like"/>
    <property type="match status" value="1"/>
</dbReference>
<organism evidence="2 3">
    <name type="scientific">Acacia crassicarpa</name>
    <name type="common">northern wattle</name>
    <dbReference type="NCBI Taxonomy" id="499986"/>
    <lineage>
        <taxon>Eukaryota</taxon>
        <taxon>Viridiplantae</taxon>
        <taxon>Streptophyta</taxon>
        <taxon>Embryophyta</taxon>
        <taxon>Tracheophyta</taxon>
        <taxon>Spermatophyta</taxon>
        <taxon>Magnoliopsida</taxon>
        <taxon>eudicotyledons</taxon>
        <taxon>Gunneridae</taxon>
        <taxon>Pentapetalae</taxon>
        <taxon>rosids</taxon>
        <taxon>fabids</taxon>
        <taxon>Fabales</taxon>
        <taxon>Fabaceae</taxon>
        <taxon>Caesalpinioideae</taxon>
        <taxon>mimosoid clade</taxon>
        <taxon>Acacieae</taxon>
        <taxon>Acacia</taxon>
    </lineage>
</organism>
<dbReference type="AlphaFoldDB" id="A0AAE1KAC4"/>
<feature type="domain" description="F-box" evidence="1">
    <location>
        <begin position="15"/>
        <end position="68"/>
    </location>
</feature>
<proteinExistence type="predicted"/>
<protein>
    <recommendedName>
        <fullName evidence="1">F-box domain-containing protein</fullName>
    </recommendedName>
</protein>
<dbReference type="EMBL" id="JAWXYG010000007">
    <property type="protein sequence ID" value="KAK4268295.1"/>
    <property type="molecule type" value="Genomic_DNA"/>
</dbReference>
<sequence length="141" mass="16419">MERSVSKNKRRRTKKDRISDLPDPLLLHILSFLPAEEAVATSLLSKRWRPLWRSLPAIDFKTEKFRYIKSFLQFVDKMLKLVDLKSVKKFVLNVDCHKAPQKTSEWIDAVIGKVEYLELHMSSTDVYEVPSSVSLPRTLGF</sequence>
<dbReference type="Pfam" id="PF00646">
    <property type="entry name" value="F-box"/>
    <property type="match status" value="1"/>
</dbReference>
<evidence type="ECO:0000259" key="1">
    <source>
        <dbReference type="PROSITE" id="PS50181"/>
    </source>
</evidence>
<evidence type="ECO:0000313" key="3">
    <source>
        <dbReference type="Proteomes" id="UP001293593"/>
    </source>
</evidence>
<dbReference type="InterPro" id="IPR001810">
    <property type="entry name" value="F-box_dom"/>
</dbReference>
<dbReference type="SUPFAM" id="SSF81383">
    <property type="entry name" value="F-box domain"/>
    <property type="match status" value="1"/>
</dbReference>
<accession>A0AAE1KAC4</accession>
<reference evidence="2" key="1">
    <citation type="submission" date="2023-10" db="EMBL/GenBank/DDBJ databases">
        <title>Chromosome-level genome of the transformable northern wattle, Acacia crassicarpa.</title>
        <authorList>
            <person name="Massaro I."/>
            <person name="Sinha N.R."/>
            <person name="Poethig S."/>
            <person name="Leichty A.R."/>
        </authorList>
    </citation>
    <scope>NUCLEOTIDE SEQUENCE</scope>
    <source>
        <strain evidence="2">Acra3RX</strain>
        <tissue evidence="2">Leaf</tissue>
    </source>
</reference>
<dbReference type="Proteomes" id="UP001293593">
    <property type="component" value="Unassembled WGS sequence"/>
</dbReference>
<dbReference type="InterPro" id="IPR036047">
    <property type="entry name" value="F-box-like_dom_sf"/>
</dbReference>
<name>A0AAE1KAC4_9FABA</name>
<comment type="caution">
    <text evidence="2">The sequence shown here is derived from an EMBL/GenBank/DDBJ whole genome shotgun (WGS) entry which is preliminary data.</text>
</comment>
<evidence type="ECO:0000313" key="2">
    <source>
        <dbReference type="EMBL" id="KAK4268295.1"/>
    </source>
</evidence>
<dbReference type="PANTHER" id="PTHR31293:SF12">
    <property type="entry name" value="RNI-LIKE SUPERFAMILY PROTEIN"/>
    <property type="match status" value="1"/>
</dbReference>
<dbReference type="InterPro" id="IPR055294">
    <property type="entry name" value="FBL60-like"/>
</dbReference>
<dbReference type="PROSITE" id="PS50181">
    <property type="entry name" value="FBOX"/>
    <property type="match status" value="1"/>
</dbReference>
<gene>
    <name evidence="2" type="ORF">QN277_024972</name>
</gene>
<dbReference type="Gene3D" id="1.20.1280.50">
    <property type="match status" value="1"/>
</dbReference>
<keyword evidence="3" id="KW-1185">Reference proteome</keyword>
<dbReference type="SMART" id="SM00256">
    <property type="entry name" value="FBOX"/>
    <property type="match status" value="1"/>
</dbReference>